<evidence type="ECO:0000256" key="3">
    <source>
        <dbReference type="ARBA" id="ARBA00023002"/>
    </source>
</evidence>
<dbReference type="InterPro" id="IPR027443">
    <property type="entry name" value="IPNS-like_sf"/>
</dbReference>
<keyword evidence="2" id="KW-0479">Metal-binding</keyword>
<keyword evidence="4" id="KW-0408">Iron</keyword>
<dbReference type="AlphaFoldDB" id="A0A5J5AE84"/>
<protein>
    <recommendedName>
        <fullName evidence="5">Fe2OG dioxygenase domain-containing protein</fullName>
    </recommendedName>
</protein>
<dbReference type="SUPFAM" id="SSF51197">
    <property type="entry name" value="Clavaminate synthase-like"/>
    <property type="match status" value="1"/>
</dbReference>
<dbReference type="InterPro" id="IPR005123">
    <property type="entry name" value="Oxoglu/Fe-dep_dioxygenase_dom"/>
</dbReference>
<evidence type="ECO:0000256" key="2">
    <source>
        <dbReference type="ARBA" id="ARBA00022723"/>
    </source>
</evidence>
<dbReference type="EMBL" id="CM018045">
    <property type="protein sequence ID" value="KAA8527747.1"/>
    <property type="molecule type" value="Genomic_DNA"/>
</dbReference>
<keyword evidence="3" id="KW-0560">Oxidoreductase</keyword>
<dbReference type="GO" id="GO:0051213">
    <property type="term" value="F:dioxygenase activity"/>
    <property type="evidence" value="ECO:0007669"/>
    <property type="project" value="UniProtKB-ARBA"/>
</dbReference>
<proteinExistence type="inferred from homology"/>
<gene>
    <name evidence="6" type="ORF">F0562_035384</name>
</gene>
<organism evidence="6 7">
    <name type="scientific">Nyssa sinensis</name>
    <dbReference type="NCBI Taxonomy" id="561372"/>
    <lineage>
        <taxon>Eukaryota</taxon>
        <taxon>Viridiplantae</taxon>
        <taxon>Streptophyta</taxon>
        <taxon>Embryophyta</taxon>
        <taxon>Tracheophyta</taxon>
        <taxon>Spermatophyta</taxon>
        <taxon>Magnoliopsida</taxon>
        <taxon>eudicotyledons</taxon>
        <taxon>Gunneridae</taxon>
        <taxon>Pentapetalae</taxon>
        <taxon>asterids</taxon>
        <taxon>Cornales</taxon>
        <taxon>Nyssaceae</taxon>
        <taxon>Nyssa</taxon>
    </lineage>
</organism>
<comment type="similarity">
    <text evidence="1">Belongs to the iron/ascorbate-dependent oxidoreductase family.</text>
</comment>
<name>A0A5J5AE84_9ASTE</name>
<dbReference type="OrthoDB" id="288590at2759"/>
<feature type="domain" description="Fe2OG dioxygenase" evidence="5">
    <location>
        <begin position="37"/>
        <end position="127"/>
    </location>
</feature>
<dbReference type="PANTHER" id="PTHR10209">
    <property type="entry name" value="OXIDOREDUCTASE, 2OG-FE II OXYGENASE FAMILY PROTEIN"/>
    <property type="match status" value="1"/>
</dbReference>
<dbReference type="Pfam" id="PF03171">
    <property type="entry name" value="2OG-FeII_Oxy"/>
    <property type="match status" value="1"/>
</dbReference>
<dbReference type="Gene3D" id="2.60.120.330">
    <property type="entry name" value="B-lactam Antibiotic, Isopenicillin N Synthase, Chain"/>
    <property type="match status" value="1"/>
</dbReference>
<dbReference type="Proteomes" id="UP000325577">
    <property type="component" value="Linkage Group LG21"/>
</dbReference>
<evidence type="ECO:0000256" key="4">
    <source>
        <dbReference type="ARBA" id="ARBA00023004"/>
    </source>
</evidence>
<dbReference type="PANTHER" id="PTHR10209:SF884">
    <property type="entry name" value="1-AMINOCYCLOPROPANE-1-CARBOXYLATE OXIDASE HOMOLOG 1-LIKE"/>
    <property type="match status" value="1"/>
</dbReference>
<accession>A0A5J5AE84</accession>
<sequence>MMEYSKHIIKLGLVISELFSEALGLNPNYLKDMDSAKGLFLLGHYYPACPEPELTFGTSNHTDSGFFTILLQDQIGGLQVLHKNHWVDVPPVPGALLITNDKFKSVNHRLLAKNIGPRISVASFFRSQFGQEGMKSKLYGPIKELLSEENHPIYREISMEDFLTLRYKKGLDGTSALQHFKLCK</sequence>
<keyword evidence="7" id="KW-1185">Reference proteome</keyword>
<dbReference type="PROSITE" id="PS51471">
    <property type="entry name" value="FE2OG_OXY"/>
    <property type="match status" value="1"/>
</dbReference>
<dbReference type="GO" id="GO:0046872">
    <property type="term" value="F:metal ion binding"/>
    <property type="evidence" value="ECO:0007669"/>
    <property type="project" value="UniProtKB-KW"/>
</dbReference>
<evidence type="ECO:0000313" key="6">
    <source>
        <dbReference type="EMBL" id="KAA8527747.1"/>
    </source>
</evidence>
<evidence type="ECO:0000256" key="1">
    <source>
        <dbReference type="ARBA" id="ARBA00008056"/>
    </source>
</evidence>
<reference evidence="6 7" key="1">
    <citation type="submission" date="2019-09" db="EMBL/GenBank/DDBJ databases">
        <title>A chromosome-level genome assembly of the Chinese tupelo Nyssa sinensis.</title>
        <authorList>
            <person name="Yang X."/>
            <person name="Kang M."/>
            <person name="Yang Y."/>
            <person name="Xiong H."/>
            <person name="Wang M."/>
            <person name="Zhang Z."/>
            <person name="Wang Z."/>
            <person name="Wu H."/>
            <person name="Ma T."/>
            <person name="Liu J."/>
            <person name="Xi Z."/>
        </authorList>
    </citation>
    <scope>NUCLEOTIDE SEQUENCE [LARGE SCALE GENOMIC DNA]</scope>
    <source>
        <strain evidence="6">J267</strain>
        <tissue evidence="6">Leaf</tissue>
    </source>
</reference>
<evidence type="ECO:0000313" key="7">
    <source>
        <dbReference type="Proteomes" id="UP000325577"/>
    </source>
</evidence>
<evidence type="ECO:0000259" key="5">
    <source>
        <dbReference type="PROSITE" id="PS51471"/>
    </source>
</evidence>
<dbReference type="InterPro" id="IPR044861">
    <property type="entry name" value="IPNS-like_FE2OG_OXY"/>
</dbReference>